<evidence type="ECO:0000313" key="10">
    <source>
        <dbReference type="Proteomes" id="UP000515204"/>
    </source>
</evidence>
<keyword evidence="7" id="KW-0675">Receptor</keyword>
<feature type="transmembrane region" description="Helical" evidence="9">
    <location>
        <begin position="42"/>
        <end position="66"/>
    </location>
</feature>
<dbReference type="PANTHER" id="PTHR21137:SF44">
    <property type="entry name" value="ODORANT RECEPTOR 13A-RELATED"/>
    <property type="match status" value="1"/>
</dbReference>
<keyword evidence="6 9" id="KW-0472">Membrane</keyword>
<dbReference type="PANTHER" id="PTHR21137">
    <property type="entry name" value="ODORANT RECEPTOR"/>
    <property type="match status" value="1"/>
</dbReference>
<proteinExistence type="predicted"/>
<dbReference type="AlphaFoldDB" id="A0A6P3X6D1"/>
<evidence type="ECO:0000256" key="8">
    <source>
        <dbReference type="ARBA" id="ARBA00023224"/>
    </source>
</evidence>
<keyword evidence="8" id="KW-0807">Transducer</keyword>
<dbReference type="GO" id="GO:0004984">
    <property type="term" value="F:olfactory receptor activity"/>
    <property type="evidence" value="ECO:0007669"/>
    <property type="project" value="InterPro"/>
</dbReference>
<dbReference type="GO" id="GO:0007165">
    <property type="term" value="P:signal transduction"/>
    <property type="evidence" value="ECO:0007669"/>
    <property type="project" value="UniProtKB-KW"/>
</dbReference>
<keyword evidence="3 9" id="KW-0812">Transmembrane</keyword>
<dbReference type="KEGG" id="dqu:106743971"/>
<keyword evidence="4" id="KW-0552">Olfaction</keyword>
<keyword evidence="10" id="KW-1185">Reference proteome</keyword>
<dbReference type="Proteomes" id="UP000515204">
    <property type="component" value="Unplaced"/>
</dbReference>
<accession>A0A6P3X6D1</accession>
<dbReference type="InterPro" id="IPR004117">
    <property type="entry name" value="7tm6_olfct_rcpt"/>
</dbReference>
<evidence type="ECO:0000256" key="5">
    <source>
        <dbReference type="ARBA" id="ARBA00022989"/>
    </source>
</evidence>
<evidence type="ECO:0000256" key="7">
    <source>
        <dbReference type="ARBA" id="ARBA00023170"/>
    </source>
</evidence>
<name>A0A6P3X6D1_DINQU</name>
<keyword evidence="2" id="KW-0716">Sensory transduction</keyword>
<evidence type="ECO:0000256" key="9">
    <source>
        <dbReference type="SAM" id="Phobius"/>
    </source>
</evidence>
<dbReference type="Pfam" id="PF02949">
    <property type="entry name" value="7tm_6"/>
    <property type="match status" value="1"/>
</dbReference>
<dbReference type="GO" id="GO:0005549">
    <property type="term" value="F:odorant binding"/>
    <property type="evidence" value="ECO:0007669"/>
    <property type="project" value="InterPro"/>
</dbReference>
<reference evidence="11" key="1">
    <citation type="submission" date="2025-08" db="UniProtKB">
        <authorList>
            <consortium name="RefSeq"/>
        </authorList>
    </citation>
    <scope>IDENTIFICATION</scope>
</reference>
<dbReference type="GO" id="GO:0005886">
    <property type="term" value="C:plasma membrane"/>
    <property type="evidence" value="ECO:0007669"/>
    <property type="project" value="TreeGrafter"/>
</dbReference>
<feature type="transmembrane region" description="Helical" evidence="9">
    <location>
        <begin position="78"/>
        <end position="95"/>
    </location>
</feature>
<evidence type="ECO:0000256" key="2">
    <source>
        <dbReference type="ARBA" id="ARBA00022606"/>
    </source>
</evidence>
<evidence type="ECO:0000256" key="1">
    <source>
        <dbReference type="ARBA" id="ARBA00004141"/>
    </source>
</evidence>
<evidence type="ECO:0000256" key="6">
    <source>
        <dbReference type="ARBA" id="ARBA00023136"/>
    </source>
</evidence>
<dbReference type="GeneID" id="106743971"/>
<sequence>MCQELLEIPIAEDKHESRIATLRALANRHQRIIAFADSVENVFCYAGLMQFLTNTLVICFLGFLIVTSHDSNEVLMKAISYYVVVNVEAFVLCYTGEYLSSKIYRETLFLSKSISQSAYASLWYELRPTESRILKLLILRSQKQPALTAGKFVDLSLESFASILKASASYMSVLRAMY</sequence>
<organism evidence="10 11">
    <name type="scientific">Dinoponera quadriceps</name>
    <name type="common">South American ant</name>
    <dbReference type="NCBI Taxonomy" id="609295"/>
    <lineage>
        <taxon>Eukaryota</taxon>
        <taxon>Metazoa</taxon>
        <taxon>Ecdysozoa</taxon>
        <taxon>Arthropoda</taxon>
        <taxon>Hexapoda</taxon>
        <taxon>Insecta</taxon>
        <taxon>Pterygota</taxon>
        <taxon>Neoptera</taxon>
        <taxon>Endopterygota</taxon>
        <taxon>Hymenoptera</taxon>
        <taxon>Apocrita</taxon>
        <taxon>Aculeata</taxon>
        <taxon>Formicoidea</taxon>
        <taxon>Formicidae</taxon>
        <taxon>Ponerinae</taxon>
        <taxon>Ponerini</taxon>
        <taxon>Dinoponera</taxon>
    </lineage>
</organism>
<dbReference type="OrthoDB" id="6765072at2759"/>
<keyword evidence="5 9" id="KW-1133">Transmembrane helix</keyword>
<evidence type="ECO:0000313" key="11">
    <source>
        <dbReference type="RefSeq" id="XP_014473817.1"/>
    </source>
</evidence>
<evidence type="ECO:0000256" key="4">
    <source>
        <dbReference type="ARBA" id="ARBA00022725"/>
    </source>
</evidence>
<comment type="subcellular location">
    <subcellularLocation>
        <location evidence="1">Membrane</location>
        <topology evidence="1">Multi-pass membrane protein</topology>
    </subcellularLocation>
</comment>
<gene>
    <name evidence="11" type="primary">LOC106743971</name>
</gene>
<evidence type="ECO:0000256" key="3">
    <source>
        <dbReference type="ARBA" id="ARBA00022692"/>
    </source>
</evidence>
<dbReference type="RefSeq" id="XP_014473817.1">
    <property type="nucleotide sequence ID" value="XM_014618331.1"/>
</dbReference>
<protein>
    <submittedName>
        <fullName evidence="11">Odorant receptor 30a-like</fullName>
    </submittedName>
</protein>